<keyword evidence="1" id="KW-1133">Transmembrane helix</keyword>
<dbReference type="RefSeq" id="WP_004167408.1">
    <property type="nucleotide sequence ID" value="NZ_ADKM02000032.1"/>
</dbReference>
<proteinExistence type="predicted"/>
<keyword evidence="3" id="KW-1185">Reference proteome</keyword>
<gene>
    <name evidence="2" type="ORF">CUS_5519</name>
</gene>
<dbReference type="EMBL" id="ADKM02000032">
    <property type="protein sequence ID" value="EGC04211.1"/>
    <property type="molecule type" value="Genomic_DNA"/>
</dbReference>
<feature type="transmembrane region" description="Helical" evidence="1">
    <location>
        <begin position="21"/>
        <end position="41"/>
    </location>
</feature>
<comment type="caution">
    <text evidence="2">The sequence shown here is derived from an EMBL/GenBank/DDBJ whole genome shotgun (WGS) entry which is preliminary data.</text>
</comment>
<evidence type="ECO:0000256" key="1">
    <source>
        <dbReference type="SAM" id="Phobius"/>
    </source>
</evidence>
<keyword evidence="1" id="KW-0812">Transmembrane</keyword>
<evidence type="ECO:0008006" key="4">
    <source>
        <dbReference type="Google" id="ProtNLM"/>
    </source>
</evidence>
<organism evidence="2 3">
    <name type="scientific">Ruminococcus albus 8</name>
    <dbReference type="NCBI Taxonomy" id="246199"/>
    <lineage>
        <taxon>Bacteria</taxon>
        <taxon>Bacillati</taxon>
        <taxon>Bacillota</taxon>
        <taxon>Clostridia</taxon>
        <taxon>Eubacteriales</taxon>
        <taxon>Oscillospiraceae</taxon>
        <taxon>Ruminococcus</taxon>
    </lineage>
</organism>
<dbReference type="STRING" id="246199.CUS_5519"/>
<evidence type="ECO:0000313" key="3">
    <source>
        <dbReference type="Proteomes" id="UP000004259"/>
    </source>
</evidence>
<reference evidence="2 3" key="1">
    <citation type="submission" date="2011-02" db="EMBL/GenBank/DDBJ databases">
        <authorList>
            <person name="Nelson K.E."/>
            <person name="Sutton G."/>
            <person name="Torralba M."/>
            <person name="Durkin S."/>
            <person name="Harkins D."/>
            <person name="Montgomery R."/>
            <person name="Ziemer C."/>
            <person name="Klaassens E."/>
            <person name="Ocuiv P."/>
            <person name="Morrison M."/>
        </authorList>
    </citation>
    <scope>NUCLEOTIDE SEQUENCE [LARGE SCALE GENOMIC DNA]</scope>
    <source>
        <strain evidence="2 3">8</strain>
    </source>
</reference>
<keyword evidence="1" id="KW-0472">Membrane</keyword>
<dbReference type="AlphaFoldDB" id="E9S903"/>
<evidence type="ECO:0000313" key="2">
    <source>
        <dbReference type="EMBL" id="EGC04211.1"/>
    </source>
</evidence>
<sequence length="233" mass="26139">MKRIYTHLKSEDGNTMIEATFVVTITLVVLTVIMMLGFIFYQESHLQSAANLTAIQVARTYPDRRKDPVTGFIEEGELGEKGIFEGMYYLTGEGSGRVDEAKGVGRELAKKNLERGRVLLSHTVTEPEIKIAKSGSAMFQNEVIVTIEESYYIPFAGLLGVEDGLLKRKYVGKAQCVDVLGAQSYNKFFDVIFENFTSQDNELLKKTIETFKNFVDARNNLSEFIFGKEEGGE</sequence>
<name>E9S903_RUMAL</name>
<accession>E9S903</accession>
<protein>
    <recommendedName>
        <fullName evidence="4">TadE-like protein</fullName>
    </recommendedName>
</protein>
<dbReference type="Proteomes" id="UP000004259">
    <property type="component" value="Unassembled WGS sequence"/>
</dbReference>